<keyword evidence="3" id="KW-1185">Reference proteome</keyword>
<dbReference type="PROSITE" id="PS51186">
    <property type="entry name" value="GNAT"/>
    <property type="match status" value="1"/>
</dbReference>
<protein>
    <submittedName>
        <fullName evidence="2">GNAT family N-acetyltransferase</fullName>
    </submittedName>
</protein>
<dbReference type="InterPro" id="IPR000182">
    <property type="entry name" value="GNAT_dom"/>
</dbReference>
<dbReference type="Pfam" id="PF13302">
    <property type="entry name" value="Acetyltransf_3"/>
    <property type="match status" value="1"/>
</dbReference>
<evidence type="ECO:0000313" key="3">
    <source>
        <dbReference type="Proteomes" id="UP000826050"/>
    </source>
</evidence>
<organism evidence="2 3">
    <name type="scientific">Alcaligenes ammonioxydans</name>
    <dbReference type="NCBI Taxonomy" id="2582914"/>
    <lineage>
        <taxon>Bacteria</taxon>
        <taxon>Pseudomonadati</taxon>
        <taxon>Pseudomonadota</taxon>
        <taxon>Betaproteobacteria</taxon>
        <taxon>Burkholderiales</taxon>
        <taxon>Alcaligenaceae</taxon>
        <taxon>Alcaligenes</taxon>
    </lineage>
</organism>
<dbReference type="InterPro" id="IPR051531">
    <property type="entry name" value="N-acetyltransferase"/>
</dbReference>
<name>A0ABX8SRZ5_9BURK</name>
<dbReference type="RefSeq" id="WP_131071564.1">
    <property type="nucleotide sequence ID" value="NZ_CP049362.1"/>
</dbReference>
<feature type="domain" description="N-acetyltransferase" evidence="1">
    <location>
        <begin position="12"/>
        <end position="180"/>
    </location>
</feature>
<reference evidence="2 3" key="1">
    <citation type="submission" date="2020-02" db="EMBL/GenBank/DDBJ databases">
        <title>Partial ammonium oxidation to N2 by heterotrophic bacteria.</title>
        <authorList>
            <person name="Wu M."/>
        </authorList>
    </citation>
    <scope>NUCLEOTIDE SEQUENCE [LARGE SCALE GENOMIC DNA]</scope>
    <source>
        <strain evidence="2 3">HO-1</strain>
    </source>
</reference>
<dbReference type="InterPro" id="IPR016181">
    <property type="entry name" value="Acyl_CoA_acyltransferase"/>
</dbReference>
<proteinExistence type="predicted"/>
<evidence type="ECO:0000259" key="1">
    <source>
        <dbReference type="PROSITE" id="PS51186"/>
    </source>
</evidence>
<dbReference type="EMBL" id="CP049362">
    <property type="protein sequence ID" value="QXX78801.1"/>
    <property type="molecule type" value="Genomic_DNA"/>
</dbReference>
<dbReference type="PANTHER" id="PTHR43792:SF1">
    <property type="entry name" value="N-ACETYLTRANSFERASE DOMAIN-CONTAINING PROTEIN"/>
    <property type="match status" value="1"/>
</dbReference>
<dbReference type="Proteomes" id="UP000826050">
    <property type="component" value="Chromosome"/>
</dbReference>
<dbReference type="PANTHER" id="PTHR43792">
    <property type="entry name" value="GNAT FAMILY, PUTATIVE (AFU_ORTHOLOGUE AFUA_3G00765)-RELATED-RELATED"/>
    <property type="match status" value="1"/>
</dbReference>
<sequence>MTDAISLHTDRLLLRPWKATDLEPFHRLNRDPHALRFYPATLDRAQSDAIAQRSQSLIEEHGWGPWAVELNETGAFIGMVGLNRPTADLYFQPCVELVWRLLPEYWGKGFATEAARACLAFAFKELELEQIVAYTAQLNLPSQTVMQRLGMTEQPGTFDHPGVPAGHKLVPHVLYTLDRKDWNPPASVPPKAKS</sequence>
<gene>
    <name evidence="2" type="ORF">FE795_07090</name>
</gene>
<dbReference type="Gene3D" id="3.40.630.30">
    <property type="match status" value="1"/>
</dbReference>
<accession>A0ABX8SRZ5</accession>
<evidence type="ECO:0000313" key="2">
    <source>
        <dbReference type="EMBL" id="QXX78801.1"/>
    </source>
</evidence>
<dbReference type="SUPFAM" id="SSF55729">
    <property type="entry name" value="Acyl-CoA N-acyltransferases (Nat)"/>
    <property type="match status" value="1"/>
</dbReference>